<reference evidence="1 2" key="1">
    <citation type="journal article" date="2018" name="Nat. Biotechnol.">
        <title>A standardized bacterial taxonomy based on genome phylogeny substantially revises the tree of life.</title>
        <authorList>
            <person name="Parks D.H."/>
            <person name="Chuvochina M."/>
            <person name="Waite D.W."/>
            <person name="Rinke C."/>
            <person name="Skarshewski A."/>
            <person name="Chaumeil P.A."/>
            <person name="Hugenholtz P."/>
        </authorList>
    </citation>
    <scope>NUCLEOTIDE SEQUENCE [LARGE SCALE GENOMIC DNA]</scope>
    <source>
        <strain evidence="1">UBA11978</strain>
    </source>
</reference>
<dbReference type="InterPro" id="IPR008972">
    <property type="entry name" value="Cupredoxin"/>
</dbReference>
<proteinExistence type="predicted"/>
<name>A0A350P9J8_9ALTE</name>
<dbReference type="EMBL" id="DNAN01000692">
    <property type="protein sequence ID" value="HAW77965.1"/>
    <property type="molecule type" value="Genomic_DNA"/>
</dbReference>
<protein>
    <submittedName>
        <fullName evidence="1">Copper resistance protein CopA</fullName>
    </submittedName>
</protein>
<dbReference type="Proteomes" id="UP000263517">
    <property type="component" value="Unassembled WGS sequence"/>
</dbReference>
<dbReference type="AlphaFoldDB" id="A0A350P9J8"/>
<gene>
    <name evidence="1" type="ORF">DCW74_19795</name>
</gene>
<sequence>HLGPLVIDPANGDIGADREHTIILSDWTFSDPHEVMRKLKVAEGYYNYQKRTIFDTLEDVKKKGFADTWEERAMWGAMRMSPRDIADVTGSTYTYLMNGRTP</sequence>
<accession>A0A350P9J8</accession>
<feature type="non-terminal residue" evidence="1">
    <location>
        <position position="1"/>
    </location>
</feature>
<feature type="non-terminal residue" evidence="1">
    <location>
        <position position="102"/>
    </location>
</feature>
<comment type="caution">
    <text evidence="1">The sequence shown here is derived from an EMBL/GenBank/DDBJ whole genome shotgun (WGS) entry which is preliminary data.</text>
</comment>
<dbReference type="SUPFAM" id="SSF49503">
    <property type="entry name" value="Cupredoxins"/>
    <property type="match status" value="1"/>
</dbReference>
<organism evidence="1 2">
    <name type="scientific">Alteromonas australica</name>
    <dbReference type="NCBI Taxonomy" id="589873"/>
    <lineage>
        <taxon>Bacteria</taxon>
        <taxon>Pseudomonadati</taxon>
        <taxon>Pseudomonadota</taxon>
        <taxon>Gammaproteobacteria</taxon>
        <taxon>Alteromonadales</taxon>
        <taxon>Alteromonadaceae</taxon>
        <taxon>Alteromonas/Salinimonas group</taxon>
        <taxon>Alteromonas</taxon>
    </lineage>
</organism>
<evidence type="ECO:0000313" key="1">
    <source>
        <dbReference type="EMBL" id="HAW77965.1"/>
    </source>
</evidence>
<evidence type="ECO:0000313" key="2">
    <source>
        <dbReference type="Proteomes" id="UP000263517"/>
    </source>
</evidence>